<gene>
    <name evidence="1" type="ORF">T440DRAFT_479824</name>
</gene>
<dbReference type="SUPFAM" id="SSF57850">
    <property type="entry name" value="RING/U-box"/>
    <property type="match status" value="1"/>
</dbReference>
<organism evidence="1 2">
    <name type="scientific">Plenodomus tracheiphilus IPT5</name>
    <dbReference type="NCBI Taxonomy" id="1408161"/>
    <lineage>
        <taxon>Eukaryota</taxon>
        <taxon>Fungi</taxon>
        <taxon>Dikarya</taxon>
        <taxon>Ascomycota</taxon>
        <taxon>Pezizomycotina</taxon>
        <taxon>Dothideomycetes</taxon>
        <taxon>Pleosporomycetidae</taxon>
        <taxon>Pleosporales</taxon>
        <taxon>Pleosporineae</taxon>
        <taxon>Leptosphaeriaceae</taxon>
        <taxon>Plenodomus</taxon>
    </lineage>
</organism>
<evidence type="ECO:0008006" key="3">
    <source>
        <dbReference type="Google" id="ProtNLM"/>
    </source>
</evidence>
<dbReference type="Gene3D" id="3.30.40.10">
    <property type="entry name" value="Zinc/RING finger domain, C3HC4 (zinc finger)"/>
    <property type="match status" value="1"/>
</dbReference>
<dbReference type="AlphaFoldDB" id="A0A6A7B2Y8"/>
<protein>
    <recommendedName>
        <fullName evidence="3">RING-type domain-containing protein</fullName>
    </recommendedName>
</protein>
<dbReference type="Proteomes" id="UP000799423">
    <property type="component" value="Unassembled WGS sequence"/>
</dbReference>
<accession>A0A6A7B2Y8</accession>
<dbReference type="InterPro" id="IPR013083">
    <property type="entry name" value="Znf_RING/FYVE/PHD"/>
</dbReference>
<keyword evidence="2" id="KW-1185">Reference proteome</keyword>
<reference evidence="1" key="1">
    <citation type="submission" date="2020-01" db="EMBL/GenBank/DDBJ databases">
        <authorList>
            <consortium name="DOE Joint Genome Institute"/>
            <person name="Haridas S."/>
            <person name="Albert R."/>
            <person name="Binder M."/>
            <person name="Bloem J."/>
            <person name="Labutti K."/>
            <person name="Salamov A."/>
            <person name="Andreopoulos B."/>
            <person name="Baker S.E."/>
            <person name="Barry K."/>
            <person name="Bills G."/>
            <person name="Bluhm B.H."/>
            <person name="Cannon C."/>
            <person name="Castanera R."/>
            <person name="Culley D.E."/>
            <person name="Daum C."/>
            <person name="Ezra D."/>
            <person name="Gonzalez J.B."/>
            <person name="Henrissat B."/>
            <person name="Kuo A."/>
            <person name="Liang C."/>
            <person name="Lipzen A."/>
            <person name="Lutzoni F."/>
            <person name="Magnuson J."/>
            <person name="Mondo S."/>
            <person name="Nolan M."/>
            <person name="Ohm R."/>
            <person name="Pangilinan J."/>
            <person name="Park H.-J."/>
            <person name="Ramirez L."/>
            <person name="Alfaro M."/>
            <person name="Sun H."/>
            <person name="Tritt A."/>
            <person name="Yoshinaga Y."/>
            <person name="Zwiers L.-H."/>
            <person name="Turgeon B.G."/>
            <person name="Goodwin S.B."/>
            <person name="Spatafora J.W."/>
            <person name="Crous P.W."/>
            <person name="Grigoriev I.V."/>
        </authorList>
    </citation>
    <scope>NUCLEOTIDE SEQUENCE</scope>
    <source>
        <strain evidence="1">IPT5</strain>
    </source>
</reference>
<proteinExistence type="predicted"/>
<evidence type="ECO:0000313" key="1">
    <source>
        <dbReference type="EMBL" id="KAF2849643.1"/>
    </source>
</evidence>
<dbReference type="OrthoDB" id="3800373at2759"/>
<evidence type="ECO:0000313" key="2">
    <source>
        <dbReference type="Proteomes" id="UP000799423"/>
    </source>
</evidence>
<name>A0A6A7B2Y8_9PLEO</name>
<dbReference type="EMBL" id="MU006310">
    <property type="protein sequence ID" value="KAF2849643.1"/>
    <property type="molecule type" value="Genomic_DNA"/>
</dbReference>
<sequence>MRNQVSVLWLFATRYRYEFTYVDVPDRDEECFVCKEPYSKAHGRDDRCVAVRLNSCGHIVGLQCFHQWVKRVPNTCIHWTHELPGCKSKFEESKLYKFATFICFTSWFTWLVAEVDRQIQLEDSWFNSADLRVAFQSFKRLELTADAARLIWAFHLTQGIEYVEYVTPIDDRARIEIA</sequence>